<dbReference type="OrthoDB" id="5413827at2759"/>
<gene>
    <name evidence="3" type="ORF">CC80DRAFT_545818</name>
</gene>
<feature type="region of interest" description="Disordered" evidence="1">
    <location>
        <begin position="1"/>
        <end position="31"/>
    </location>
</feature>
<reference evidence="3" key="1">
    <citation type="journal article" date="2020" name="Stud. Mycol.">
        <title>101 Dothideomycetes genomes: a test case for predicting lifestyles and emergence of pathogens.</title>
        <authorList>
            <person name="Haridas S."/>
            <person name="Albert R."/>
            <person name="Binder M."/>
            <person name="Bloem J."/>
            <person name="Labutti K."/>
            <person name="Salamov A."/>
            <person name="Andreopoulos B."/>
            <person name="Baker S."/>
            <person name="Barry K."/>
            <person name="Bills G."/>
            <person name="Bluhm B."/>
            <person name="Cannon C."/>
            <person name="Castanera R."/>
            <person name="Culley D."/>
            <person name="Daum C."/>
            <person name="Ezra D."/>
            <person name="Gonzalez J."/>
            <person name="Henrissat B."/>
            <person name="Kuo A."/>
            <person name="Liang C."/>
            <person name="Lipzen A."/>
            <person name="Lutzoni F."/>
            <person name="Magnuson J."/>
            <person name="Mondo S."/>
            <person name="Nolan M."/>
            <person name="Ohm R."/>
            <person name="Pangilinan J."/>
            <person name="Park H.-J."/>
            <person name="Ramirez L."/>
            <person name="Alfaro M."/>
            <person name="Sun H."/>
            <person name="Tritt A."/>
            <person name="Yoshinaga Y."/>
            <person name="Zwiers L.-H."/>
            <person name="Turgeon B."/>
            <person name="Goodwin S."/>
            <person name="Spatafora J."/>
            <person name="Crous P."/>
            <person name="Grigoriev I."/>
        </authorList>
    </citation>
    <scope>NUCLEOTIDE SEQUENCE</scope>
    <source>
        <strain evidence="3">CBS 675.92</strain>
    </source>
</reference>
<proteinExistence type="predicted"/>
<evidence type="ECO:0000256" key="1">
    <source>
        <dbReference type="SAM" id="MobiDB-lite"/>
    </source>
</evidence>
<accession>A0A6A5U3I4</accession>
<dbReference type="EMBL" id="ML976985">
    <property type="protein sequence ID" value="KAF1959435.1"/>
    <property type="molecule type" value="Genomic_DNA"/>
</dbReference>
<protein>
    <recommendedName>
        <fullName evidence="2">DUF7730 domain-containing protein</fullName>
    </recommendedName>
</protein>
<evidence type="ECO:0000313" key="4">
    <source>
        <dbReference type="Proteomes" id="UP000800035"/>
    </source>
</evidence>
<dbReference type="AlphaFoldDB" id="A0A6A5U3I4"/>
<evidence type="ECO:0000313" key="3">
    <source>
        <dbReference type="EMBL" id="KAF1959435.1"/>
    </source>
</evidence>
<dbReference type="PANTHER" id="PTHR38790:SF4">
    <property type="entry name" value="2EXR DOMAIN-CONTAINING PROTEIN"/>
    <property type="match status" value="1"/>
</dbReference>
<sequence>MARVKRKRGSSLSEHDPNTHVDRKKSLRTTRPMPEVFTQYNQLHSPLLRLPGEIRNKIYEYALGGLRFEKKGYGTTRVYAIEHPGNSKIAHRSVASMALSLTKVCRQVHAETALLPYQLNAFPHNVVFDKSSGYKWDQSDALEQHQREAIKTITVPWEFVYPTVRRQRLFTPCINLSTLIVQDTFHYCIHSLGHINHVISSIIGSIGQADLNIHLVCPINFRGQESTRRPSLKEWQRIFLWKAGKIYEIQDHDYNTKVDSTYREDEAGTWCETTTGEIIDRLIA</sequence>
<name>A0A6A5U3I4_9PLEO</name>
<organism evidence="3 4">
    <name type="scientific">Byssothecium circinans</name>
    <dbReference type="NCBI Taxonomy" id="147558"/>
    <lineage>
        <taxon>Eukaryota</taxon>
        <taxon>Fungi</taxon>
        <taxon>Dikarya</taxon>
        <taxon>Ascomycota</taxon>
        <taxon>Pezizomycotina</taxon>
        <taxon>Dothideomycetes</taxon>
        <taxon>Pleosporomycetidae</taxon>
        <taxon>Pleosporales</taxon>
        <taxon>Massarineae</taxon>
        <taxon>Massarinaceae</taxon>
        <taxon>Byssothecium</taxon>
    </lineage>
</organism>
<feature type="domain" description="DUF7730" evidence="2">
    <location>
        <begin position="41"/>
        <end position="165"/>
    </location>
</feature>
<evidence type="ECO:0000259" key="2">
    <source>
        <dbReference type="Pfam" id="PF24864"/>
    </source>
</evidence>
<dbReference type="Proteomes" id="UP000800035">
    <property type="component" value="Unassembled WGS sequence"/>
</dbReference>
<dbReference type="InterPro" id="IPR056632">
    <property type="entry name" value="DUF7730"/>
</dbReference>
<dbReference type="PANTHER" id="PTHR38790">
    <property type="entry name" value="2EXR DOMAIN-CONTAINING PROTEIN-RELATED"/>
    <property type="match status" value="1"/>
</dbReference>
<keyword evidence="4" id="KW-1185">Reference proteome</keyword>
<dbReference type="Pfam" id="PF24864">
    <property type="entry name" value="DUF7730"/>
    <property type="match status" value="1"/>
</dbReference>